<protein>
    <submittedName>
        <fullName evidence="1">Uncharacterized protein</fullName>
    </submittedName>
</protein>
<feature type="non-terminal residue" evidence="1">
    <location>
        <position position="196"/>
    </location>
</feature>
<sequence length="196" mass="23235">MRAVIPADYYKETAQIYAFVHLTGSDTEAGDEAGVHSYRLFSSEGTLFYKAKELLFKEKEIEEAEKNLLSTKTIYLPAGNYSMELILENQKYYKSFYLNPREIQKQDIKTYTKKIIRFDLKESGLKPISMIINVFDSETGESIYEKTDISFYLEDNEKWIDWKKFNSSKKLKRYLSERLKSGKNYSFKFKSPHYYR</sequence>
<organism evidence="1">
    <name type="scientific">marine sediment metagenome</name>
    <dbReference type="NCBI Taxonomy" id="412755"/>
    <lineage>
        <taxon>unclassified sequences</taxon>
        <taxon>metagenomes</taxon>
        <taxon>ecological metagenomes</taxon>
    </lineage>
</organism>
<dbReference type="EMBL" id="BARW01020001">
    <property type="protein sequence ID" value="GAJ01375.1"/>
    <property type="molecule type" value="Genomic_DNA"/>
</dbReference>
<accession>X1V870</accession>
<reference evidence="1" key="1">
    <citation type="journal article" date="2014" name="Front. Microbiol.">
        <title>High frequency of phylogenetically diverse reductive dehalogenase-homologous genes in deep subseafloor sedimentary metagenomes.</title>
        <authorList>
            <person name="Kawai M."/>
            <person name="Futagami T."/>
            <person name="Toyoda A."/>
            <person name="Takaki Y."/>
            <person name="Nishi S."/>
            <person name="Hori S."/>
            <person name="Arai W."/>
            <person name="Tsubouchi T."/>
            <person name="Morono Y."/>
            <person name="Uchiyama I."/>
            <person name="Ito T."/>
            <person name="Fujiyama A."/>
            <person name="Inagaki F."/>
            <person name="Takami H."/>
        </authorList>
    </citation>
    <scope>NUCLEOTIDE SEQUENCE</scope>
    <source>
        <strain evidence="1">Expedition CK06-06</strain>
    </source>
</reference>
<name>X1V870_9ZZZZ</name>
<proteinExistence type="predicted"/>
<evidence type="ECO:0000313" key="1">
    <source>
        <dbReference type="EMBL" id="GAJ01375.1"/>
    </source>
</evidence>
<comment type="caution">
    <text evidence="1">The sequence shown here is derived from an EMBL/GenBank/DDBJ whole genome shotgun (WGS) entry which is preliminary data.</text>
</comment>
<dbReference type="AlphaFoldDB" id="X1V870"/>
<gene>
    <name evidence="1" type="ORF">S12H4_33869</name>
</gene>